<name>A0A3D4SY40_9CORY</name>
<dbReference type="PANTHER" id="PTHR43111">
    <property type="entry name" value="ALDEHYDE DEHYDROGENASE B-RELATED"/>
    <property type="match status" value="1"/>
</dbReference>
<evidence type="ECO:0000256" key="1">
    <source>
        <dbReference type="ARBA" id="ARBA00009986"/>
    </source>
</evidence>
<proteinExistence type="inferred from homology"/>
<dbReference type="Gene3D" id="3.40.605.10">
    <property type="entry name" value="Aldehyde Dehydrogenase, Chain A, domain 1"/>
    <property type="match status" value="1"/>
</dbReference>
<dbReference type="PANTHER" id="PTHR43111:SF1">
    <property type="entry name" value="ALDEHYDE DEHYDROGENASE B-RELATED"/>
    <property type="match status" value="1"/>
</dbReference>
<sequence length="167" mass="17894">MTVTAAPSNVYAAPGTEGSLVSFKPRYENFIGGEWVAPADGQYLENVSPVDGKVFCQVPRSTAADIEAAVDAAHAAAPGWGRTSVQDRSNILLKIADRLEENLEVLAVAETWDNGKPVRETLAADIPLAIDHFRYYAGALRAQEGGLSQIDENTVAYHFHEPLGVVG</sequence>
<accession>A0A3D4SY40</accession>
<feature type="non-terminal residue" evidence="4">
    <location>
        <position position="167"/>
    </location>
</feature>
<dbReference type="EMBL" id="DQID01000119">
    <property type="protein sequence ID" value="HCT14005.1"/>
    <property type="molecule type" value="Genomic_DNA"/>
</dbReference>
<dbReference type="InterPro" id="IPR015590">
    <property type="entry name" value="Aldehyde_DH_dom"/>
</dbReference>
<dbReference type="Pfam" id="PF00171">
    <property type="entry name" value="Aldedh"/>
    <property type="match status" value="1"/>
</dbReference>
<dbReference type="InterPro" id="IPR016161">
    <property type="entry name" value="Ald_DH/histidinol_DH"/>
</dbReference>
<organism evidence="4 5">
    <name type="scientific">Corynebacterium nuruki</name>
    <dbReference type="NCBI Taxonomy" id="1032851"/>
    <lineage>
        <taxon>Bacteria</taxon>
        <taxon>Bacillati</taxon>
        <taxon>Actinomycetota</taxon>
        <taxon>Actinomycetes</taxon>
        <taxon>Mycobacteriales</taxon>
        <taxon>Corynebacteriaceae</taxon>
        <taxon>Corynebacterium</taxon>
    </lineage>
</organism>
<protein>
    <submittedName>
        <fullName evidence="4">Aldehyde dehydrogenase</fullName>
    </submittedName>
</protein>
<evidence type="ECO:0000313" key="4">
    <source>
        <dbReference type="EMBL" id="HCT14005.1"/>
    </source>
</evidence>
<feature type="domain" description="Aldehyde dehydrogenase" evidence="3">
    <location>
        <begin position="35"/>
        <end position="167"/>
    </location>
</feature>
<gene>
    <name evidence="4" type="ORF">DIW82_04195</name>
</gene>
<dbReference type="Proteomes" id="UP000261739">
    <property type="component" value="Unassembled WGS sequence"/>
</dbReference>
<evidence type="ECO:0000256" key="2">
    <source>
        <dbReference type="ARBA" id="ARBA00023002"/>
    </source>
</evidence>
<evidence type="ECO:0000259" key="3">
    <source>
        <dbReference type="Pfam" id="PF00171"/>
    </source>
</evidence>
<keyword evidence="2" id="KW-0560">Oxidoreductase</keyword>
<reference evidence="4 5" key="1">
    <citation type="journal article" date="2018" name="Nat. Biotechnol.">
        <title>A standardized bacterial taxonomy based on genome phylogeny substantially revises the tree of life.</title>
        <authorList>
            <person name="Parks D.H."/>
            <person name="Chuvochina M."/>
            <person name="Waite D.W."/>
            <person name="Rinke C."/>
            <person name="Skarshewski A."/>
            <person name="Chaumeil P.A."/>
            <person name="Hugenholtz P."/>
        </authorList>
    </citation>
    <scope>NUCLEOTIDE SEQUENCE [LARGE SCALE GENOMIC DNA]</scope>
    <source>
        <strain evidence="4">UBA11247</strain>
    </source>
</reference>
<dbReference type="SUPFAM" id="SSF53720">
    <property type="entry name" value="ALDH-like"/>
    <property type="match status" value="1"/>
</dbReference>
<dbReference type="InterPro" id="IPR016162">
    <property type="entry name" value="Ald_DH_N"/>
</dbReference>
<comment type="caution">
    <text evidence="4">The sequence shown here is derived from an EMBL/GenBank/DDBJ whole genome shotgun (WGS) entry which is preliminary data.</text>
</comment>
<evidence type="ECO:0000313" key="5">
    <source>
        <dbReference type="Proteomes" id="UP000261739"/>
    </source>
</evidence>
<comment type="similarity">
    <text evidence="1">Belongs to the aldehyde dehydrogenase family.</text>
</comment>
<dbReference type="AlphaFoldDB" id="A0A3D4SY40"/>
<dbReference type="GO" id="GO:0016491">
    <property type="term" value="F:oxidoreductase activity"/>
    <property type="evidence" value="ECO:0007669"/>
    <property type="project" value="UniProtKB-KW"/>
</dbReference>